<dbReference type="Proteomes" id="UP000289738">
    <property type="component" value="Chromosome A05"/>
</dbReference>
<comment type="caution">
    <text evidence="1">The sequence shown here is derived from an EMBL/GenBank/DDBJ whole genome shotgun (WGS) entry which is preliminary data.</text>
</comment>
<organism evidence="1 2">
    <name type="scientific">Arachis hypogaea</name>
    <name type="common">Peanut</name>
    <dbReference type="NCBI Taxonomy" id="3818"/>
    <lineage>
        <taxon>Eukaryota</taxon>
        <taxon>Viridiplantae</taxon>
        <taxon>Streptophyta</taxon>
        <taxon>Embryophyta</taxon>
        <taxon>Tracheophyta</taxon>
        <taxon>Spermatophyta</taxon>
        <taxon>Magnoliopsida</taxon>
        <taxon>eudicotyledons</taxon>
        <taxon>Gunneridae</taxon>
        <taxon>Pentapetalae</taxon>
        <taxon>rosids</taxon>
        <taxon>fabids</taxon>
        <taxon>Fabales</taxon>
        <taxon>Fabaceae</taxon>
        <taxon>Papilionoideae</taxon>
        <taxon>50 kb inversion clade</taxon>
        <taxon>dalbergioids sensu lato</taxon>
        <taxon>Dalbergieae</taxon>
        <taxon>Pterocarpus clade</taxon>
        <taxon>Arachis</taxon>
    </lineage>
</organism>
<dbReference type="EMBL" id="SDMP01000005">
    <property type="protein sequence ID" value="RYR56884.1"/>
    <property type="molecule type" value="Genomic_DNA"/>
</dbReference>
<sequence>MNVLEFSEYVNVDSEFVVSMKFSFRETVFAAIKNYTIFRDVDSQYNGSHTYTKTTISQDHAKLNSNMISEVIKPLVEADPSLNVKSVITKVQSKFNYTISYRKVWLVNKRQFNATKRVINSSRDETTLAKRGDEVVQDISILVAEYLRDAN</sequence>
<reference evidence="1 2" key="1">
    <citation type="submission" date="2019-01" db="EMBL/GenBank/DDBJ databases">
        <title>Sequencing of cultivated peanut Arachis hypogaea provides insights into genome evolution and oil improvement.</title>
        <authorList>
            <person name="Chen X."/>
        </authorList>
    </citation>
    <scope>NUCLEOTIDE SEQUENCE [LARGE SCALE GENOMIC DNA]</scope>
    <source>
        <strain evidence="2">cv. Fuhuasheng</strain>
        <tissue evidence="1">Leaves</tissue>
    </source>
</reference>
<name>A0A445D1E0_ARAHY</name>
<proteinExistence type="predicted"/>
<keyword evidence="2" id="KW-1185">Reference proteome</keyword>
<protein>
    <submittedName>
        <fullName evidence="1">Uncharacterized protein</fullName>
    </submittedName>
</protein>
<evidence type="ECO:0000313" key="2">
    <source>
        <dbReference type="Proteomes" id="UP000289738"/>
    </source>
</evidence>
<accession>A0A445D1E0</accession>
<evidence type="ECO:0000313" key="1">
    <source>
        <dbReference type="EMBL" id="RYR56884.1"/>
    </source>
</evidence>
<gene>
    <name evidence="1" type="ORF">Ahy_A05g022613</name>
</gene>
<dbReference type="AlphaFoldDB" id="A0A445D1E0"/>